<evidence type="ECO:0000256" key="3">
    <source>
        <dbReference type="ARBA" id="ARBA00022746"/>
    </source>
</evidence>
<dbReference type="SFLD" id="SFLDG01018">
    <property type="entry name" value="Squalene/Phytoene_Synthase_Lik"/>
    <property type="match status" value="1"/>
</dbReference>
<dbReference type="SFLD" id="SFLDG01212">
    <property type="entry name" value="Phytoene_synthase_like"/>
    <property type="match status" value="1"/>
</dbReference>
<dbReference type="Pfam" id="PF00494">
    <property type="entry name" value="SQS_PSY"/>
    <property type="match status" value="1"/>
</dbReference>
<comment type="caution">
    <text evidence="4">The sequence shown here is derived from an EMBL/GenBank/DDBJ whole genome shotgun (WGS) entry which is preliminary data.</text>
</comment>
<keyword evidence="5" id="KW-1185">Reference proteome</keyword>
<keyword evidence="3" id="KW-0125">Carotenoid biosynthesis</keyword>
<dbReference type="EMBL" id="JAJIAO010000004">
    <property type="protein sequence ID" value="MCK8624870.1"/>
    <property type="molecule type" value="Genomic_DNA"/>
</dbReference>
<name>A0ABT0I2B1_9LACO</name>
<dbReference type="CDD" id="cd00683">
    <property type="entry name" value="Trans_IPPS_HH"/>
    <property type="match status" value="1"/>
</dbReference>
<evidence type="ECO:0000256" key="2">
    <source>
        <dbReference type="ARBA" id="ARBA00022679"/>
    </source>
</evidence>
<keyword evidence="2" id="KW-0808">Transferase</keyword>
<dbReference type="InterPro" id="IPR019845">
    <property type="entry name" value="Squalene/phytoene_synthase_CS"/>
</dbReference>
<proteinExistence type="predicted"/>
<comment type="pathway">
    <text evidence="1">Carotenoid biosynthesis.</text>
</comment>
<dbReference type="PROSITE" id="PS01045">
    <property type="entry name" value="SQUALEN_PHYTOEN_SYN_2"/>
    <property type="match status" value="1"/>
</dbReference>
<reference evidence="4 5" key="1">
    <citation type="submission" date="2021-11" db="EMBL/GenBank/DDBJ databases">
        <title>Comparative genomics of bee honey and flower isolates.</title>
        <authorList>
            <person name="Bechtner J.D."/>
            <person name="Gallus M.K."/>
            <person name="Ehrmann M."/>
        </authorList>
    </citation>
    <scope>NUCLEOTIDE SEQUENCE [LARGE SCALE GENOMIC DNA]</scope>
    <source>
        <strain evidence="4 5">M161</strain>
    </source>
</reference>
<dbReference type="Gene3D" id="1.10.600.10">
    <property type="entry name" value="Farnesyl Diphosphate Synthase"/>
    <property type="match status" value="1"/>
</dbReference>
<dbReference type="InterPro" id="IPR002060">
    <property type="entry name" value="Squ/phyt_synthse"/>
</dbReference>
<evidence type="ECO:0000313" key="4">
    <source>
        <dbReference type="EMBL" id="MCK8624870.1"/>
    </source>
</evidence>
<protein>
    <submittedName>
        <fullName evidence="4">Squalene/phytoene synthase family protein</fullName>
    </submittedName>
</protein>
<dbReference type="SFLD" id="SFLDS00005">
    <property type="entry name" value="Isoprenoid_Synthase_Type_I"/>
    <property type="match status" value="1"/>
</dbReference>
<evidence type="ECO:0000256" key="1">
    <source>
        <dbReference type="ARBA" id="ARBA00004829"/>
    </source>
</evidence>
<sequence>MNKAEKIYRYTDGMEESKQVVKANSTTFYYAFSKLPDYRANSIFVLYHFLRQLDDFADHHKAAKFNAMVDVWYSIKANSPETQLGRNLWNVFDVFNLPFYDMNQMIAGQKADLYGAKIQDINDLNRYCYQVAGTVGQLIMPILTDYDVSKIYENINHIGIAMQITNIIRDVKEDALSGRVYLPTKLMEVFHVKKEDLLKEHTDKNLKALLKYLADYANDLYKDKKVVLNFIDNRNAKVSISLAIDGYHKILTNIEKRDYDVLDSRVYVNKASKLMLYLKNSIFQ</sequence>
<accession>A0ABT0I2B1</accession>
<organism evidence="4 5">
    <name type="scientific">Apilactobacillus xinyiensis</name>
    <dbReference type="NCBI Taxonomy" id="2841032"/>
    <lineage>
        <taxon>Bacteria</taxon>
        <taxon>Bacillati</taxon>
        <taxon>Bacillota</taxon>
        <taxon>Bacilli</taxon>
        <taxon>Lactobacillales</taxon>
        <taxon>Lactobacillaceae</taxon>
        <taxon>Apilactobacillus</taxon>
    </lineage>
</organism>
<dbReference type="SUPFAM" id="SSF48576">
    <property type="entry name" value="Terpenoid synthases"/>
    <property type="match status" value="1"/>
</dbReference>
<dbReference type="Proteomes" id="UP001522905">
    <property type="component" value="Unassembled WGS sequence"/>
</dbReference>
<dbReference type="InterPro" id="IPR044843">
    <property type="entry name" value="Trans_IPPS_bact-type"/>
</dbReference>
<dbReference type="PANTHER" id="PTHR31480">
    <property type="entry name" value="BIFUNCTIONAL LYCOPENE CYCLASE/PHYTOENE SYNTHASE"/>
    <property type="match status" value="1"/>
</dbReference>
<evidence type="ECO:0000313" key="5">
    <source>
        <dbReference type="Proteomes" id="UP001522905"/>
    </source>
</evidence>
<dbReference type="InterPro" id="IPR033904">
    <property type="entry name" value="Trans_IPPS_HH"/>
</dbReference>
<gene>
    <name evidence="4" type="ORF">LNP07_04995</name>
</gene>
<dbReference type="RefSeq" id="WP_248601757.1">
    <property type="nucleotide sequence ID" value="NZ_CAXMLZ010000002.1"/>
</dbReference>
<dbReference type="InterPro" id="IPR008949">
    <property type="entry name" value="Isoprenoid_synthase_dom_sf"/>
</dbReference>